<feature type="non-terminal residue" evidence="1">
    <location>
        <position position="1"/>
    </location>
</feature>
<sequence length="156" mass="17842">LEKLPGQIALREENAIYLNSKLAQIEGIKPMRREPGTELQSYYRFAFRYGSEAFKGLSVKKFREALSAELNFPIISCSPPLNADELYVPQTKKRHRISDEYFEAINPKRFQLSVATKAFHVTSVCAHHKILMGTKEDMNKIAEAVLKIKDNVDKLL</sequence>
<organism evidence="1">
    <name type="scientific">marine sediment metagenome</name>
    <dbReference type="NCBI Taxonomy" id="412755"/>
    <lineage>
        <taxon>unclassified sequences</taxon>
        <taxon>metagenomes</taxon>
        <taxon>ecological metagenomes</taxon>
    </lineage>
</organism>
<evidence type="ECO:0000313" key="1">
    <source>
        <dbReference type="EMBL" id="GAF73586.1"/>
    </source>
</evidence>
<dbReference type="Gene3D" id="3.90.1150.10">
    <property type="entry name" value="Aspartate Aminotransferase, domain 1"/>
    <property type="match status" value="1"/>
</dbReference>
<proteinExistence type="predicted"/>
<dbReference type="SUPFAM" id="SSF53383">
    <property type="entry name" value="PLP-dependent transferases"/>
    <property type="match status" value="1"/>
</dbReference>
<dbReference type="InterPro" id="IPR015424">
    <property type="entry name" value="PyrdxlP-dep_Trfase"/>
</dbReference>
<gene>
    <name evidence="1" type="ORF">S01H1_03011</name>
</gene>
<name>X0SEN6_9ZZZZ</name>
<dbReference type="EMBL" id="BARS01001571">
    <property type="protein sequence ID" value="GAF73586.1"/>
    <property type="molecule type" value="Genomic_DNA"/>
</dbReference>
<protein>
    <submittedName>
        <fullName evidence="1">Uncharacterized protein</fullName>
    </submittedName>
</protein>
<dbReference type="InterPro" id="IPR015422">
    <property type="entry name" value="PyrdxlP-dep_Trfase_small"/>
</dbReference>
<reference evidence="1" key="1">
    <citation type="journal article" date="2014" name="Front. Microbiol.">
        <title>High frequency of phylogenetically diverse reductive dehalogenase-homologous genes in deep subseafloor sedimentary metagenomes.</title>
        <authorList>
            <person name="Kawai M."/>
            <person name="Futagami T."/>
            <person name="Toyoda A."/>
            <person name="Takaki Y."/>
            <person name="Nishi S."/>
            <person name="Hori S."/>
            <person name="Arai W."/>
            <person name="Tsubouchi T."/>
            <person name="Morono Y."/>
            <person name="Uchiyama I."/>
            <person name="Ito T."/>
            <person name="Fujiyama A."/>
            <person name="Inagaki F."/>
            <person name="Takami H."/>
        </authorList>
    </citation>
    <scope>NUCLEOTIDE SEQUENCE</scope>
    <source>
        <strain evidence="1">Expedition CK06-06</strain>
    </source>
</reference>
<dbReference type="AlphaFoldDB" id="X0SEN6"/>
<accession>X0SEN6</accession>
<comment type="caution">
    <text evidence="1">The sequence shown here is derived from an EMBL/GenBank/DDBJ whole genome shotgun (WGS) entry which is preliminary data.</text>
</comment>